<dbReference type="AlphaFoldDB" id="A0A7W6CJB6"/>
<keyword evidence="8" id="KW-1185">Reference proteome</keyword>
<reference evidence="7 8" key="1">
    <citation type="submission" date="2020-08" db="EMBL/GenBank/DDBJ databases">
        <title>Genomic Encyclopedia of Type Strains, Phase IV (KMG-IV): sequencing the most valuable type-strain genomes for metagenomic binning, comparative biology and taxonomic classification.</title>
        <authorList>
            <person name="Goeker M."/>
        </authorList>
    </citation>
    <scope>NUCLEOTIDE SEQUENCE [LARGE SCALE GENOMIC DNA]</scope>
    <source>
        <strain evidence="7 8">DSM 27057</strain>
    </source>
</reference>
<dbReference type="InterPro" id="IPR009057">
    <property type="entry name" value="Homeodomain-like_sf"/>
</dbReference>
<dbReference type="RefSeq" id="WP_183623359.1">
    <property type="nucleotide sequence ID" value="NZ_JACIDX010000003.1"/>
</dbReference>
<dbReference type="Proteomes" id="UP000548867">
    <property type="component" value="Unassembled WGS sequence"/>
</dbReference>
<dbReference type="SUPFAM" id="SSF46689">
    <property type="entry name" value="Homeodomain-like"/>
    <property type="match status" value="1"/>
</dbReference>
<dbReference type="PANTHER" id="PTHR47506">
    <property type="entry name" value="TRANSCRIPTIONAL REGULATORY PROTEIN"/>
    <property type="match status" value="1"/>
</dbReference>
<protein>
    <submittedName>
        <fullName evidence="7">AcrR family transcriptional regulator</fullName>
    </submittedName>
</protein>
<dbReference type="Pfam" id="PF16925">
    <property type="entry name" value="TetR_C_13"/>
    <property type="match status" value="1"/>
</dbReference>
<feature type="domain" description="HTH tetR-type" evidence="6">
    <location>
        <begin position="26"/>
        <end position="86"/>
    </location>
</feature>
<dbReference type="InterPro" id="IPR036271">
    <property type="entry name" value="Tet_transcr_reg_TetR-rel_C_sf"/>
</dbReference>
<name>A0A7W6CJB6_9SPHN</name>
<dbReference type="PRINTS" id="PR00455">
    <property type="entry name" value="HTHTETR"/>
</dbReference>
<feature type="region of interest" description="Disordered" evidence="5">
    <location>
        <begin position="1"/>
        <end position="24"/>
    </location>
</feature>
<evidence type="ECO:0000259" key="6">
    <source>
        <dbReference type="PROSITE" id="PS50977"/>
    </source>
</evidence>
<keyword evidence="1" id="KW-0805">Transcription regulation</keyword>
<proteinExistence type="predicted"/>
<dbReference type="SUPFAM" id="SSF48498">
    <property type="entry name" value="Tetracyclin repressor-like, C-terminal domain"/>
    <property type="match status" value="1"/>
</dbReference>
<comment type="caution">
    <text evidence="7">The sequence shown here is derived from an EMBL/GenBank/DDBJ whole genome shotgun (WGS) entry which is preliminary data.</text>
</comment>
<evidence type="ECO:0000313" key="7">
    <source>
        <dbReference type="EMBL" id="MBB3954111.1"/>
    </source>
</evidence>
<accession>A0A7W6CJB6</accession>
<dbReference type="PROSITE" id="PS50977">
    <property type="entry name" value="HTH_TETR_2"/>
    <property type="match status" value="1"/>
</dbReference>
<evidence type="ECO:0000256" key="4">
    <source>
        <dbReference type="PROSITE-ProRule" id="PRU00335"/>
    </source>
</evidence>
<keyword evidence="3" id="KW-0804">Transcription</keyword>
<evidence type="ECO:0000256" key="2">
    <source>
        <dbReference type="ARBA" id="ARBA00023125"/>
    </source>
</evidence>
<organism evidence="7 8">
    <name type="scientific">Novosphingobium sediminicola</name>
    <dbReference type="NCBI Taxonomy" id="563162"/>
    <lineage>
        <taxon>Bacteria</taxon>
        <taxon>Pseudomonadati</taxon>
        <taxon>Pseudomonadota</taxon>
        <taxon>Alphaproteobacteria</taxon>
        <taxon>Sphingomonadales</taxon>
        <taxon>Sphingomonadaceae</taxon>
        <taxon>Novosphingobium</taxon>
    </lineage>
</organism>
<gene>
    <name evidence="7" type="ORF">GGR38_001038</name>
</gene>
<dbReference type="GO" id="GO:0003677">
    <property type="term" value="F:DNA binding"/>
    <property type="evidence" value="ECO:0007669"/>
    <property type="project" value="UniProtKB-UniRule"/>
</dbReference>
<keyword evidence="2 4" id="KW-0238">DNA-binding</keyword>
<dbReference type="Gene3D" id="1.10.357.10">
    <property type="entry name" value="Tetracycline Repressor, domain 2"/>
    <property type="match status" value="1"/>
</dbReference>
<evidence type="ECO:0000256" key="1">
    <source>
        <dbReference type="ARBA" id="ARBA00023015"/>
    </source>
</evidence>
<dbReference type="Pfam" id="PF00440">
    <property type="entry name" value="TetR_N"/>
    <property type="match status" value="1"/>
</dbReference>
<sequence>MKFDPDTIVAPNSSHQGSSHRGRPRQFCPDAALTAALKVFWERGYEGASMAELTEAMGITKPSLYACFGNKEALFRKALDLYEKEKLAYVRAGLTAPTAKGVAEAFLRGSLAMQTGNDPRGCLSVVSAVACTNYADSIRDEITSLRLATDRAIIERFERARDEGDFPPDVDPAAMAHYLTAILQGMTVQARSGATPAELERLVATTLAIWPGR</sequence>
<dbReference type="PANTHER" id="PTHR47506:SF1">
    <property type="entry name" value="HTH-TYPE TRANSCRIPTIONAL REGULATOR YJDC"/>
    <property type="match status" value="1"/>
</dbReference>
<dbReference type="InterPro" id="IPR011075">
    <property type="entry name" value="TetR_C"/>
</dbReference>
<evidence type="ECO:0000256" key="3">
    <source>
        <dbReference type="ARBA" id="ARBA00023163"/>
    </source>
</evidence>
<dbReference type="InterPro" id="IPR001647">
    <property type="entry name" value="HTH_TetR"/>
</dbReference>
<dbReference type="Gene3D" id="1.10.10.60">
    <property type="entry name" value="Homeodomain-like"/>
    <property type="match status" value="1"/>
</dbReference>
<evidence type="ECO:0000256" key="5">
    <source>
        <dbReference type="SAM" id="MobiDB-lite"/>
    </source>
</evidence>
<dbReference type="EMBL" id="JACIDX010000003">
    <property type="protein sequence ID" value="MBB3954111.1"/>
    <property type="molecule type" value="Genomic_DNA"/>
</dbReference>
<evidence type="ECO:0000313" key="8">
    <source>
        <dbReference type="Proteomes" id="UP000548867"/>
    </source>
</evidence>
<feature type="DNA-binding region" description="H-T-H motif" evidence="4">
    <location>
        <begin position="49"/>
        <end position="68"/>
    </location>
</feature>